<protein>
    <submittedName>
        <fullName evidence="1">Uncharacterized protein</fullName>
    </submittedName>
</protein>
<evidence type="ECO:0000313" key="2">
    <source>
        <dbReference type="Proteomes" id="UP000003460"/>
    </source>
</evidence>
<gene>
    <name evidence="1" type="ORF">GCWU000325_01530</name>
</gene>
<dbReference type="Proteomes" id="UP000003460">
    <property type="component" value="Unassembled WGS sequence"/>
</dbReference>
<comment type="caution">
    <text evidence="1">The sequence shown here is derived from an EMBL/GenBank/DDBJ whole genome shotgun (WGS) entry which is preliminary data.</text>
</comment>
<sequence>MKAGRSDAAVRDACFYVGAWAEDVGAWAAENAIAAPKDVLSRGDVKLCGDFNAE</sequence>
<dbReference type="AlphaFoldDB" id="C9LH29"/>
<dbReference type="EMBL" id="ACIJ02000018">
    <property type="protein sequence ID" value="EEX71987.1"/>
    <property type="molecule type" value="Genomic_DNA"/>
</dbReference>
<name>C9LH29_9BACT</name>
<reference evidence="1" key="1">
    <citation type="submission" date="2009-09" db="EMBL/GenBank/DDBJ databases">
        <authorList>
            <person name="Weinstock G."/>
            <person name="Sodergren E."/>
            <person name="Clifton S."/>
            <person name="Fulton L."/>
            <person name="Fulton B."/>
            <person name="Courtney L."/>
            <person name="Fronick C."/>
            <person name="Harrison M."/>
            <person name="Strong C."/>
            <person name="Farmer C."/>
            <person name="Delahaunty K."/>
            <person name="Markovic C."/>
            <person name="Hall O."/>
            <person name="Minx P."/>
            <person name="Tomlinson C."/>
            <person name="Mitreva M."/>
            <person name="Nelson J."/>
            <person name="Hou S."/>
            <person name="Wollam A."/>
            <person name="Pepin K.H."/>
            <person name="Johnson M."/>
            <person name="Bhonagiri V."/>
            <person name="Nash W.E."/>
            <person name="Warren W."/>
            <person name="Chinwalla A."/>
            <person name="Mardis E.R."/>
            <person name="Wilson R.K."/>
        </authorList>
    </citation>
    <scope>NUCLEOTIDE SEQUENCE [LARGE SCALE GENOMIC DNA]</scope>
    <source>
        <strain evidence="1">ATCC 51259</strain>
    </source>
</reference>
<keyword evidence="2" id="KW-1185">Reference proteome</keyword>
<dbReference type="STRING" id="626522.GCWU000325_01530"/>
<dbReference type="HOGENOM" id="CLU_3046684_0_0_10"/>
<proteinExistence type="predicted"/>
<organism evidence="1 2">
    <name type="scientific">Alloprevotella tannerae ATCC 51259</name>
    <dbReference type="NCBI Taxonomy" id="626522"/>
    <lineage>
        <taxon>Bacteria</taxon>
        <taxon>Pseudomonadati</taxon>
        <taxon>Bacteroidota</taxon>
        <taxon>Bacteroidia</taxon>
        <taxon>Bacteroidales</taxon>
        <taxon>Prevotellaceae</taxon>
        <taxon>Alloprevotella</taxon>
    </lineage>
</organism>
<evidence type="ECO:0000313" key="1">
    <source>
        <dbReference type="EMBL" id="EEX71987.1"/>
    </source>
</evidence>
<accession>C9LH29</accession>